<dbReference type="AlphaFoldDB" id="B7ZZE8"/>
<reference evidence="2" key="2">
    <citation type="submission" date="2012-06" db="EMBL/GenBank/DDBJ databases">
        <authorList>
            <person name="Yu Y."/>
            <person name="Currie J."/>
            <person name="Lomeli R."/>
            <person name="Angelova A."/>
            <person name="Collura K."/>
            <person name="Wissotski M."/>
            <person name="Campos D."/>
            <person name="Kudrna D."/>
            <person name="Golser W."/>
            <person name="Ashely E."/>
            <person name="Descour A."/>
            <person name="Fernandes J."/>
            <person name="Soderlund C."/>
            <person name="Walbot V."/>
        </authorList>
    </citation>
    <scope>NUCLEOTIDE SEQUENCE</scope>
    <source>
        <strain evidence="2">B73</strain>
    </source>
</reference>
<accession>B7ZZE8</accession>
<organism evidence="2">
    <name type="scientific">Zea mays</name>
    <name type="common">Maize</name>
    <dbReference type="NCBI Taxonomy" id="4577"/>
    <lineage>
        <taxon>Eukaryota</taxon>
        <taxon>Viridiplantae</taxon>
        <taxon>Streptophyta</taxon>
        <taxon>Embryophyta</taxon>
        <taxon>Tracheophyta</taxon>
        <taxon>Spermatophyta</taxon>
        <taxon>Magnoliopsida</taxon>
        <taxon>Liliopsida</taxon>
        <taxon>Poales</taxon>
        <taxon>Poaceae</taxon>
        <taxon>PACMAD clade</taxon>
        <taxon>Panicoideae</taxon>
        <taxon>Andropogonodae</taxon>
        <taxon>Andropogoneae</taxon>
        <taxon>Tripsacinae</taxon>
        <taxon>Zea</taxon>
    </lineage>
</organism>
<proteinExistence type="evidence at transcript level"/>
<evidence type="ECO:0000313" key="2">
    <source>
        <dbReference type="EMBL" id="ACL53297.1"/>
    </source>
</evidence>
<feature type="region of interest" description="Disordered" evidence="1">
    <location>
        <begin position="44"/>
        <end position="71"/>
    </location>
</feature>
<protein>
    <submittedName>
        <fullName evidence="2">Uncharacterized protein</fullName>
    </submittedName>
</protein>
<dbReference type="EMBL" id="BT054690">
    <property type="protein sequence ID" value="ACL53297.1"/>
    <property type="molecule type" value="mRNA"/>
</dbReference>
<name>B7ZZE8_MAIZE</name>
<sequence>MEGIYSSVPYYVQAGTVLSCMRMRRSLHCRRVKRLRVYSWRSLSTSARSSGVPAAGSNSHTSLPRKPLGERSSGLLGLSPIFSLHMLG</sequence>
<reference evidence="2" key="1">
    <citation type="journal article" date="2009" name="PLoS Genet.">
        <title>Sequencing, mapping, and analysis of 27,455 maize full-length cDNAs.</title>
        <authorList>
            <person name="Soderlund C."/>
            <person name="Descour A."/>
            <person name="Kudrna D."/>
            <person name="Bomhoff M."/>
            <person name="Boyd L."/>
            <person name="Currie J."/>
            <person name="Angelova A."/>
            <person name="Collura K."/>
            <person name="Wissotski M."/>
            <person name="Ashley E."/>
            <person name="Morrow D."/>
            <person name="Fernandes J."/>
            <person name="Walbot V."/>
            <person name="Yu Y."/>
        </authorList>
    </citation>
    <scope>NUCLEOTIDE SEQUENCE</scope>
    <source>
        <strain evidence="2">B73</strain>
    </source>
</reference>
<evidence type="ECO:0000256" key="1">
    <source>
        <dbReference type="SAM" id="MobiDB-lite"/>
    </source>
</evidence>